<dbReference type="Proteomes" id="UP000092698">
    <property type="component" value="Chromosome"/>
</dbReference>
<feature type="domain" description="Autotransporter" evidence="2">
    <location>
        <begin position="509"/>
        <end position="770"/>
    </location>
</feature>
<keyword evidence="3" id="KW-0326">Glycosidase</keyword>
<dbReference type="STRING" id="645517.A6F65_02426"/>
<dbReference type="EMBL" id="CP016545">
    <property type="protein sequence ID" value="ANU08707.1"/>
    <property type="molecule type" value="Genomic_DNA"/>
</dbReference>
<dbReference type="InterPro" id="IPR006315">
    <property type="entry name" value="OM_autotransptr_brl_dom"/>
</dbReference>
<dbReference type="GO" id="GO:0019867">
    <property type="term" value="C:outer membrane"/>
    <property type="evidence" value="ECO:0007669"/>
    <property type="project" value="InterPro"/>
</dbReference>
<dbReference type="PANTHER" id="PTHR46182">
    <property type="entry name" value="FI19480P1"/>
    <property type="match status" value="1"/>
</dbReference>
<dbReference type="KEGG" id="anh:A6F65_02426"/>
<dbReference type="InterPro" id="IPR013783">
    <property type="entry name" value="Ig-like_fold"/>
</dbReference>
<evidence type="ECO:0000259" key="2">
    <source>
        <dbReference type="PROSITE" id="PS51208"/>
    </source>
</evidence>
<dbReference type="Pfam" id="PF03797">
    <property type="entry name" value="Autotransporter"/>
    <property type="match status" value="1"/>
</dbReference>
<dbReference type="SUPFAM" id="SSF103515">
    <property type="entry name" value="Autotransporter"/>
    <property type="match status" value="1"/>
</dbReference>
<dbReference type="InterPro" id="IPR036709">
    <property type="entry name" value="Autotransporte_beta_dom_sf"/>
</dbReference>
<dbReference type="NCBIfam" id="TIGR01414">
    <property type="entry name" value="autotrans_barl"/>
    <property type="match status" value="1"/>
</dbReference>
<evidence type="ECO:0000256" key="1">
    <source>
        <dbReference type="SAM" id="MobiDB-lite"/>
    </source>
</evidence>
<dbReference type="Gene3D" id="2.60.40.10">
    <property type="entry name" value="Immunoglobulins"/>
    <property type="match status" value="3"/>
</dbReference>
<dbReference type="PANTHER" id="PTHR46182:SF2">
    <property type="entry name" value="FI19480P1"/>
    <property type="match status" value="1"/>
</dbReference>
<feature type="compositionally biased region" description="Polar residues" evidence="1">
    <location>
        <begin position="137"/>
        <end position="153"/>
    </location>
</feature>
<dbReference type="InterPro" id="IPR029865">
    <property type="entry name" value="KIAA0319-like"/>
</dbReference>
<dbReference type="GO" id="GO:0008843">
    <property type="term" value="F:endochitinase activity"/>
    <property type="evidence" value="ECO:0007669"/>
    <property type="project" value="UniProtKB-EC"/>
</dbReference>
<accession>A0A1C7DBB2</accession>
<dbReference type="SMART" id="SM00089">
    <property type="entry name" value="PKD"/>
    <property type="match status" value="3"/>
</dbReference>
<organism evidence="3 4">
    <name type="scientific">Paraurantiacibacter namhicola</name>
    <dbReference type="NCBI Taxonomy" id="645517"/>
    <lineage>
        <taxon>Bacteria</taxon>
        <taxon>Pseudomonadati</taxon>
        <taxon>Pseudomonadota</taxon>
        <taxon>Alphaproteobacteria</taxon>
        <taxon>Sphingomonadales</taxon>
        <taxon>Erythrobacteraceae</taxon>
        <taxon>Paraurantiacibacter</taxon>
    </lineage>
</organism>
<evidence type="ECO:0000313" key="3">
    <source>
        <dbReference type="EMBL" id="ANU08707.1"/>
    </source>
</evidence>
<feature type="region of interest" description="Disordered" evidence="1">
    <location>
        <begin position="119"/>
        <end position="158"/>
    </location>
</feature>
<keyword evidence="4" id="KW-1185">Reference proteome</keyword>
<dbReference type="PROSITE" id="PS51208">
    <property type="entry name" value="AUTOTRANSPORTER"/>
    <property type="match status" value="1"/>
</dbReference>
<dbReference type="SUPFAM" id="SSF49299">
    <property type="entry name" value="PKD domain"/>
    <property type="match status" value="2"/>
</dbReference>
<dbReference type="InterPro" id="IPR005546">
    <property type="entry name" value="Autotransporte_beta"/>
</dbReference>
<dbReference type="InterPro" id="IPR035986">
    <property type="entry name" value="PKD_dom_sf"/>
</dbReference>
<dbReference type="InterPro" id="IPR022409">
    <property type="entry name" value="PKD/Chitinase_dom"/>
</dbReference>
<sequence length="770" mass="80278">MANRQDIILVFEASDGSLSSTRSTRIVVEANLPPVAAFNAPNTISAGQTVTLDGTPSSDPEGDALVYRWEQTAGPPVTLNNANSAIATFTAPASTGTDEVFRFRLTVTDTFDASGTRNTAITLPANSRPVPDAGPDQSVSSGSTVTLDGSGSTDPEGDAITYEWVQTSGPTVTLSDNTVVNPTFTAPDTLGQDVDIEFSLTVRDATTGTADLVEDTVTITVLANRPPTADAGPDQGPIDSGQTVTLDGTGSADPDGDQLFYTWVQVSGTPVTLSDPSAAQPTFTAPSVMGNESLEFSLTVTDVDGQVKVLPQQIDNVVIEVRAVGSITLIPQITGRDTQVSFTSDVAALDTTVATSGGTAQVTASSVAAGSYNVSVADLSADGYVITAINCNDTDSVVSLSARSVAIELSANEDLVCTFSAVNSRETASAAIYNFLTGRNALILSHQPDLQRRLDRLSGTAGARAGSGSITAYGVPVPGSERLPVQAEIASGSVRVSSNLSMALGFGEEAERKFDVWTEAYFSRASIGQQDGDFRILYIGADVKVGESLLIGALVQQDKFSDRGNLDVGEAEGDGWMAGPYLTARLGPNFYAEARAAWGRSENTVSPLPGQVDAFDTSRSYYAGSLIGQFDIGQLTTFRPEVTVRYLSEKQAEYTDGGGVVIPSQTVAQGDVSFRPRVSHMIAVGDGWTLRPFAEVEGIYTFGTDPDQAIANALPVGFSPVLDGLRGRVEGGFDLLGSGGLRATLSGFHDGIGSDDFASTGVHVGVSFSF</sequence>
<dbReference type="SMART" id="SM00869">
    <property type="entry name" value="Autotransporter"/>
    <property type="match status" value="1"/>
</dbReference>
<dbReference type="AlphaFoldDB" id="A0A1C7DBB2"/>
<reference evidence="3 4" key="1">
    <citation type="submission" date="2016-07" db="EMBL/GenBank/DDBJ databases">
        <title>Complete genome sequence of Altererythrobacter namhicola JCM 16345T, containing esterase-encoding genes.</title>
        <authorList>
            <person name="Cheng H."/>
            <person name="Wu Y.-H."/>
            <person name="Jian S.-L."/>
            <person name="Huo Y.-Y."/>
            <person name="Wang C.-S."/>
            <person name="Xu X.-W."/>
        </authorList>
    </citation>
    <scope>NUCLEOTIDE SEQUENCE [LARGE SCALE GENOMIC DNA]</scope>
    <source>
        <strain evidence="3 4">JCM 16345</strain>
    </source>
</reference>
<evidence type="ECO:0000313" key="4">
    <source>
        <dbReference type="Proteomes" id="UP000092698"/>
    </source>
</evidence>
<protein>
    <submittedName>
        <fullName evidence="3">Chitinase A</fullName>
        <ecNumber evidence="3">3.2.1.14</ecNumber>
    </submittedName>
</protein>
<proteinExistence type="predicted"/>
<dbReference type="Pfam" id="PF22352">
    <property type="entry name" value="K319L-like_PKD"/>
    <property type="match status" value="3"/>
</dbReference>
<name>A0A1C7DBB2_9SPHN</name>
<dbReference type="Gene3D" id="2.40.128.130">
    <property type="entry name" value="Autotransporter beta-domain"/>
    <property type="match status" value="1"/>
</dbReference>
<dbReference type="GO" id="GO:0031410">
    <property type="term" value="C:cytoplasmic vesicle"/>
    <property type="evidence" value="ECO:0007669"/>
    <property type="project" value="TreeGrafter"/>
</dbReference>
<dbReference type="EC" id="3.2.1.14" evidence="3"/>
<keyword evidence="3" id="KW-0378">Hydrolase</keyword>
<gene>
    <name evidence="3" type="primary">chiA_2</name>
    <name evidence="3" type="ORF">A6F65_02426</name>
</gene>
<dbReference type="PATRIC" id="fig|645517.4.peg.2411"/>
<feature type="region of interest" description="Disordered" evidence="1">
    <location>
        <begin position="224"/>
        <end position="252"/>
    </location>
</feature>